<evidence type="ECO:0000256" key="1">
    <source>
        <dbReference type="SAM" id="Phobius"/>
    </source>
</evidence>
<dbReference type="EMBL" id="CACVBR010000055">
    <property type="protein sequence ID" value="CAA7197438.1"/>
    <property type="molecule type" value="Genomic_DNA"/>
</dbReference>
<keyword evidence="3" id="KW-1185">Reference proteome</keyword>
<proteinExistence type="predicted"/>
<protein>
    <submittedName>
        <fullName evidence="2">Uncharacterized protein</fullName>
    </submittedName>
</protein>
<keyword evidence="1" id="KW-0472">Membrane</keyword>
<dbReference type="AlphaFoldDB" id="A0A6N4XFK5"/>
<accession>A0A6N4XFK5</accession>
<keyword evidence="1" id="KW-1133">Transmembrane helix</keyword>
<gene>
    <name evidence="2" type="ORF">CHRY9293_03497</name>
</gene>
<feature type="transmembrane region" description="Helical" evidence="1">
    <location>
        <begin position="52"/>
        <end position="84"/>
    </location>
</feature>
<reference evidence="2 3" key="1">
    <citation type="submission" date="2020-01" db="EMBL/GenBank/DDBJ databases">
        <authorList>
            <person name="Rodrigo-Torres L."/>
            <person name="Arahal R. D."/>
            <person name="Lucena T."/>
        </authorList>
    </citation>
    <scope>NUCLEOTIDE SEQUENCE [LARGE SCALE GENOMIC DNA]</scope>
    <source>
        <strain evidence="2 3">CECT 9293</strain>
    </source>
</reference>
<keyword evidence="1" id="KW-0812">Transmembrane</keyword>
<organism evidence="2 3">
    <name type="scientific">Chryseobacterium potabilaquae</name>
    <dbReference type="NCBI Taxonomy" id="2675057"/>
    <lineage>
        <taxon>Bacteria</taxon>
        <taxon>Pseudomonadati</taxon>
        <taxon>Bacteroidota</taxon>
        <taxon>Flavobacteriia</taxon>
        <taxon>Flavobacteriales</taxon>
        <taxon>Weeksellaceae</taxon>
        <taxon>Chryseobacterium group</taxon>
        <taxon>Chryseobacterium</taxon>
    </lineage>
</organism>
<sequence length="93" mass="10204">MFFGGSCMFFGGSYMFFGGSCMFFGGSYSFNKLIIKQILSMHIQNVNQKKNICFLVGVSSMKICFLVGVVCFLVGVICFLVGVICLTNLFTAT</sequence>
<name>A0A6N4XFK5_9FLAO</name>
<evidence type="ECO:0000313" key="3">
    <source>
        <dbReference type="Proteomes" id="UP000445144"/>
    </source>
</evidence>
<feature type="transmembrane region" description="Helical" evidence="1">
    <location>
        <begin position="12"/>
        <end position="31"/>
    </location>
</feature>
<evidence type="ECO:0000313" key="2">
    <source>
        <dbReference type="EMBL" id="CAA7197438.1"/>
    </source>
</evidence>
<dbReference type="Proteomes" id="UP000445144">
    <property type="component" value="Unassembled WGS sequence"/>
</dbReference>